<dbReference type="Gene3D" id="3.40.920.10">
    <property type="entry name" value="Pyruvate-ferredoxin oxidoreductase, PFOR, domain III"/>
    <property type="match status" value="1"/>
</dbReference>
<proteinExistence type="predicted"/>
<organism evidence="3 4">
    <name type="scientific">Desulfoluna limicola</name>
    <dbReference type="NCBI Taxonomy" id="2810562"/>
    <lineage>
        <taxon>Bacteria</taxon>
        <taxon>Pseudomonadati</taxon>
        <taxon>Thermodesulfobacteriota</taxon>
        <taxon>Desulfobacteria</taxon>
        <taxon>Desulfobacterales</taxon>
        <taxon>Desulfolunaceae</taxon>
        <taxon>Desulfoluna</taxon>
    </lineage>
</organism>
<dbReference type="Pfam" id="PF01558">
    <property type="entry name" value="POR"/>
    <property type="match status" value="1"/>
</dbReference>
<sequence length="207" mass="22076">MPYSKQGDTHMDTKRLIIVAVGGQGNLLASRVLGEAALMQDIPVRMSEIHGMAQRGGVVESSIVFGDADSTIISDGEADVFVSFEPSEALRALGRCNKETVTITSLSPLPPFTVAIGKGEYPEIETVTSLLAEKTKRLIAFDATKLAEEAGNVLSVNMVLLGALIQTGILPLTADAIREAITTKTKKAFVDMNLKAFDLGFAEAEKH</sequence>
<evidence type="ECO:0000259" key="2">
    <source>
        <dbReference type="Pfam" id="PF01558"/>
    </source>
</evidence>
<evidence type="ECO:0000256" key="1">
    <source>
        <dbReference type="ARBA" id="ARBA00023002"/>
    </source>
</evidence>
<dbReference type="Proteomes" id="UP001320148">
    <property type="component" value="Chromosome"/>
</dbReference>
<feature type="domain" description="Pyruvate/ketoisovalerate oxidoreductase catalytic" evidence="2">
    <location>
        <begin position="22"/>
        <end position="201"/>
    </location>
</feature>
<dbReference type="SUPFAM" id="SSF53323">
    <property type="entry name" value="Pyruvate-ferredoxin oxidoreductase, PFOR, domain III"/>
    <property type="match status" value="1"/>
</dbReference>
<dbReference type="InterPro" id="IPR019752">
    <property type="entry name" value="Pyrv/ketoisovalerate_OxRed_cat"/>
</dbReference>
<dbReference type="PANTHER" id="PTHR43854:SF1">
    <property type="entry name" value="INDOLEPYRUVATE OXIDOREDUCTASE SUBUNIT IORB"/>
    <property type="match status" value="1"/>
</dbReference>
<evidence type="ECO:0000313" key="3">
    <source>
        <dbReference type="EMBL" id="BCS98773.1"/>
    </source>
</evidence>
<dbReference type="InterPro" id="IPR052198">
    <property type="entry name" value="IorB_Oxidoreductase"/>
</dbReference>
<dbReference type="InterPro" id="IPR002869">
    <property type="entry name" value="Pyrv_flavodox_OxRed_cen"/>
</dbReference>
<reference evidence="3 4" key="1">
    <citation type="submission" date="2021-02" db="EMBL/GenBank/DDBJ databases">
        <title>Complete genome of Desulfoluna sp. strain ASN36.</title>
        <authorList>
            <person name="Takahashi A."/>
            <person name="Kojima H."/>
            <person name="Fukui M."/>
        </authorList>
    </citation>
    <scope>NUCLEOTIDE SEQUENCE [LARGE SCALE GENOMIC DNA]</scope>
    <source>
        <strain evidence="3 4">ASN36</strain>
    </source>
</reference>
<name>A0ABM7PN02_9BACT</name>
<dbReference type="PANTHER" id="PTHR43854">
    <property type="entry name" value="INDOLEPYRUVATE OXIDOREDUCTASE SUBUNIT IORB"/>
    <property type="match status" value="1"/>
</dbReference>
<protein>
    <submittedName>
        <fullName evidence="3">Indolepyruvate oxidoreductase</fullName>
    </submittedName>
</protein>
<evidence type="ECO:0000313" key="4">
    <source>
        <dbReference type="Proteomes" id="UP001320148"/>
    </source>
</evidence>
<keyword evidence="1" id="KW-0560">Oxidoreductase</keyword>
<gene>
    <name evidence="3" type="ORF">DSLASN_44050</name>
</gene>
<keyword evidence="4" id="KW-1185">Reference proteome</keyword>
<dbReference type="EMBL" id="AP024488">
    <property type="protein sequence ID" value="BCS98773.1"/>
    <property type="molecule type" value="Genomic_DNA"/>
</dbReference>
<accession>A0ABM7PN02</accession>